<dbReference type="Proteomes" id="UP001432000">
    <property type="component" value="Chromosome"/>
</dbReference>
<dbReference type="PANTHER" id="PTHR43615">
    <property type="entry name" value="PHOSPHOENOLPYRUVATE SYNTHASE-RELATED"/>
    <property type="match status" value="1"/>
</dbReference>
<sequence length="376" mass="38451">MITPLIDAVSPTCGAKAATLAMLMRQGIPVPDGFVVHHDHEPLLDAVVGYLAALGSPVVAVRSSASNEDGAESSAAGQYDSFLGVHGNHAVVEAIRACRGSLGSARAASYWNHSSAPDAEMAVLVQRLIDAEAAGVMFTPVHPNESIRIEASWGLGSSVVDGAVTPDTYVIAPNGAITRSIGGKATRTDSRGGKLSTTSVASEEQLIPALSESAAAELGALGIAVANVLGCAQDIEWAVDDDGKMWILQARPITAALPPLRASAFGAERPGLVGTPGSAGIATGTPRILHGPSDFSRVRPGDILVCSFTDPAWTPLFRIAAGVITETGGALSHAAIVAREHGIPAILGVADATSRLRDADSITIDGFTGHIAITSR</sequence>
<dbReference type="Pfam" id="PF00391">
    <property type="entry name" value="PEP-utilizers"/>
    <property type="match status" value="1"/>
</dbReference>
<dbReference type="Gene3D" id="3.50.30.10">
    <property type="entry name" value="Phosphohistidine domain"/>
    <property type="match status" value="1"/>
</dbReference>
<evidence type="ECO:0000313" key="4">
    <source>
        <dbReference type="Proteomes" id="UP001432000"/>
    </source>
</evidence>
<dbReference type="Pfam" id="PF01326">
    <property type="entry name" value="PPDK_N"/>
    <property type="match status" value="1"/>
</dbReference>
<dbReference type="SUPFAM" id="SSF52009">
    <property type="entry name" value="Phosphohistidine domain"/>
    <property type="match status" value="1"/>
</dbReference>
<dbReference type="Gene3D" id="3.30.470.20">
    <property type="entry name" value="ATP-grasp fold, B domain"/>
    <property type="match status" value="1"/>
</dbReference>
<protein>
    <submittedName>
        <fullName evidence="3">PEP/pyruvate-binding domain-containing protein</fullName>
    </submittedName>
</protein>
<dbReference type="SUPFAM" id="SSF56059">
    <property type="entry name" value="Glutathione synthetase ATP-binding domain-like"/>
    <property type="match status" value="1"/>
</dbReference>
<dbReference type="InterPro" id="IPR008279">
    <property type="entry name" value="PEP-util_enz_mobile_dom"/>
</dbReference>
<proteinExistence type="predicted"/>
<feature type="domain" description="PEP-utilising enzyme mobile" evidence="1">
    <location>
        <begin position="299"/>
        <end position="369"/>
    </location>
</feature>
<reference evidence="3 4" key="1">
    <citation type="submission" date="2024-03" db="EMBL/GenBank/DDBJ databases">
        <title>Natural products discovery in diverse microorganisms through a two-stage MS feature dereplication strategy.</title>
        <authorList>
            <person name="Zhang R."/>
        </authorList>
    </citation>
    <scope>NUCLEOTIDE SEQUENCE [LARGE SCALE GENOMIC DNA]</scope>
    <source>
        <strain evidence="3 4">18930</strain>
    </source>
</reference>
<feature type="domain" description="Pyruvate phosphate dikinase AMP/ATP-binding" evidence="2">
    <location>
        <begin position="54"/>
        <end position="255"/>
    </location>
</feature>
<dbReference type="PANTHER" id="PTHR43615:SF1">
    <property type="entry name" value="PPDK_N DOMAIN-CONTAINING PROTEIN"/>
    <property type="match status" value="1"/>
</dbReference>
<dbReference type="Gene3D" id="3.30.1490.20">
    <property type="entry name" value="ATP-grasp fold, A domain"/>
    <property type="match status" value="1"/>
</dbReference>
<dbReference type="InterPro" id="IPR013815">
    <property type="entry name" value="ATP_grasp_subdomain_1"/>
</dbReference>
<accession>A0ABZ2PJK4</accession>
<keyword evidence="4" id="KW-1185">Reference proteome</keyword>
<evidence type="ECO:0000313" key="3">
    <source>
        <dbReference type="EMBL" id="WXG68420.1"/>
    </source>
</evidence>
<dbReference type="InterPro" id="IPR051549">
    <property type="entry name" value="PEP_Utilizing_Enz"/>
</dbReference>
<dbReference type="RefSeq" id="WP_338888616.1">
    <property type="nucleotide sequence ID" value="NZ_CP147846.1"/>
</dbReference>
<name>A0ABZ2PJK4_9NOCA</name>
<gene>
    <name evidence="3" type="ORF">WDS16_25050</name>
</gene>
<dbReference type="EMBL" id="CP147846">
    <property type="protein sequence ID" value="WXG68420.1"/>
    <property type="molecule type" value="Genomic_DNA"/>
</dbReference>
<organism evidence="3 4">
    <name type="scientific">Rhodococcus sovatensis</name>
    <dbReference type="NCBI Taxonomy" id="1805840"/>
    <lineage>
        <taxon>Bacteria</taxon>
        <taxon>Bacillati</taxon>
        <taxon>Actinomycetota</taxon>
        <taxon>Actinomycetes</taxon>
        <taxon>Mycobacteriales</taxon>
        <taxon>Nocardiaceae</taxon>
        <taxon>Rhodococcus</taxon>
    </lineage>
</organism>
<dbReference type="InterPro" id="IPR036637">
    <property type="entry name" value="Phosphohistidine_dom_sf"/>
</dbReference>
<dbReference type="InterPro" id="IPR002192">
    <property type="entry name" value="PPDK_AMP/ATP-bd"/>
</dbReference>
<evidence type="ECO:0000259" key="2">
    <source>
        <dbReference type="Pfam" id="PF01326"/>
    </source>
</evidence>
<evidence type="ECO:0000259" key="1">
    <source>
        <dbReference type="Pfam" id="PF00391"/>
    </source>
</evidence>